<proteinExistence type="predicted"/>
<evidence type="ECO:0000313" key="2">
    <source>
        <dbReference type="Proteomes" id="UP000029121"/>
    </source>
</evidence>
<reference evidence="2" key="1">
    <citation type="journal article" date="2013" name="Nat. Genet.">
        <title>The Capsella rubella genome and the genomic consequences of rapid mating system evolution.</title>
        <authorList>
            <person name="Slotte T."/>
            <person name="Hazzouri K.M."/>
            <person name="Agren J.A."/>
            <person name="Koenig D."/>
            <person name="Maumus F."/>
            <person name="Guo Y.L."/>
            <person name="Steige K."/>
            <person name="Platts A.E."/>
            <person name="Escobar J.S."/>
            <person name="Newman L.K."/>
            <person name="Wang W."/>
            <person name="Mandakova T."/>
            <person name="Vello E."/>
            <person name="Smith L.M."/>
            <person name="Henz S.R."/>
            <person name="Steffen J."/>
            <person name="Takuno S."/>
            <person name="Brandvain Y."/>
            <person name="Coop G."/>
            <person name="Andolfatto P."/>
            <person name="Hu T.T."/>
            <person name="Blanchette M."/>
            <person name="Clark R.M."/>
            <person name="Quesneville H."/>
            <person name="Nordborg M."/>
            <person name="Gaut B.S."/>
            <person name="Lysak M.A."/>
            <person name="Jenkins J."/>
            <person name="Grimwood J."/>
            <person name="Chapman J."/>
            <person name="Prochnik S."/>
            <person name="Shu S."/>
            <person name="Rokhsar D."/>
            <person name="Schmutz J."/>
            <person name="Weigel D."/>
            <person name="Wright S.I."/>
        </authorList>
    </citation>
    <scope>NUCLEOTIDE SEQUENCE [LARGE SCALE GENOMIC DNA]</scope>
    <source>
        <strain evidence="2">cv. Monte Gargano</strain>
    </source>
</reference>
<protein>
    <submittedName>
        <fullName evidence="1">Uncharacterized protein</fullName>
    </submittedName>
</protein>
<evidence type="ECO:0000313" key="1">
    <source>
        <dbReference type="EMBL" id="EOA39459.1"/>
    </source>
</evidence>
<dbReference type="AlphaFoldDB" id="R0IAM4"/>
<dbReference type="EMBL" id="KB870805">
    <property type="protein sequence ID" value="EOA39459.1"/>
    <property type="molecule type" value="Genomic_DNA"/>
</dbReference>
<accession>R0IAM4</accession>
<name>R0IAM4_9BRAS</name>
<dbReference type="Proteomes" id="UP000029121">
    <property type="component" value="Unassembled WGS sequence"/>
</dbReference>
<keyword evidence="2" id="KW-1185">Reference proteome</keyword>
<organism evidence="1 2">
    <name type="scientific">Capsella rubella</name>
    <dbReference type="NCBI Taxonomy" id="81985"/>
    <lineage>
        <taxon>Eukaryota</taxon>
        <taxon>Viridiplantae</taxon>
        <taxon>Streptophyta</taxon>
        <taxon>Embryophyta</taxon>
        <taxon>Tracheophyta</taxon>
        <taxon>Spermatophyta</taxon>
        <taxon>Magnoliopsida</taxon>
        <taxon>eudicotyledons</taxon>
        <taxon>Gunneridae</taxon>
        <taxon>Pentapetalae</taxon>
        <taxon>rosids</taxon>
        <taxon>malvids</taxon>
        <taxon>Brassicales</taxon>
        <taxon>Brassicaceae</taxon>
        <taxon>Camelineae</taxon>
        <taxon>Capsella</taxon>
    </lineage>
</organism>
<sequence>MAFIYTSGTNNNTVVNSFVEKGSKYYNTCSVKYQHITTQHLEQIATNLSPLFEQDQLDAPSNKIYATLMHESSVCLAT</sequence>
<gene>
    <name evidence="1" type="ORF">CARUB_v10012666mg</name>
</gene>